<gene>
    <name evidence="5" type="ORF">BDU57DRAFT_488012</name>
</gene>
<evidence type="ECO:0000256" key="2">
    <source>
        <dbReference type="ARBA" id="ARBA00023163"/>
    </source>
</evidence>
<dbReference type="GO" id="GO:0006383">
    <property type="term" value="P:transcription by RNA polymerase III"/>
    <property type="evidence" value="ECO:0007669"/>
    <property type="project" value="TreeGrafter"/>
</dbReference>
<dbReference type="GO" id="GO:0005634">
    <property type="term" value="C:nucleus"/>
    <property type="evidence" value="ECO:0007669"/>
    <property type="project" value="UniProtKB-SubCell"/>
</dbReference>
<proteinExistence type="predicted"/>
<dbReference type="InterPro" id="IPR052416">
    <property type="entry name" value="GTF3C_component"/>
</dbReference>
<reference evidence="5" key="1">
    <citation type="journal article" date="2020" name="Stud. Mycol.">
        <title>101 Dothideomycetes genomes: a test case for predicting lifestyles and emergence of pathogens.</title>
        <authorList>
            <person name="Haridas S."/>
            <person name="Albert R."/>
            <person name="Binder M."/>
            <person name="Bloem J."/>
            <person name="Labutti K."/>
            <person name="Salamov A."/>
            <person name="Andreopoulos B."/>
            <person name="Baker S."/>
            <person name="Barry K."/>
            <person name="Bills G."/>
            <person name="Bluhm B."/>
            <person name="Cannon C."/>
            <person name="Castanera R."/>
            <person name="Culley D."/>
            <person name="Daum C."/>
            <person name="Ezra D."/>
            <person name="Gonzalez J."/>
            <person name="Henrissat B."/>
            <person name="Kuo A."/>
            <person name="Liang C."/>
            <person name="Lipzen A."/>
            <person name="Lutzoni F."/>
            <person name="Magnuson J."/>
            <person name="Mondo S."/>
            <person name="Nolan M."/>
            <person name="Ohm R."/>
            <person name="Pangilinan J."/>
            <person name="Park H.-J."/>
            <person name="Ramirez L."/>
            <person name="Alfaro M."/>
            <person name="Sun H."/>
            <person name="Tritt A."/>
            <person name="Yoshinaga Y."/>
            <person name="Zwiers L.-H."/>
            <person name="Turgeon B."/>
            <person name="Goodwin S."/>
            <person name="Spatafora J."/>
            <person name="Crous P."/>
            <person name="Grigoriev I."/>
        </authorList>
    </citation>
    <scope>NUCLEOTIDE SEQUENCE</scope>
    <source>
        <strain evidence="5">HMLAC05119</strain>
    </source>
</reference>
<keyword evidence="3" id="KW-0539">Nucleus</keyword>
<protein>
    <recommendedName>
        <fullName evidence="7">WD40-repeat-containing domain protein</fullName>
    </recommendedName>
</protein>
<dbReference type="InterPro" id="IPR015943">
    <property type="entry name" value="WD40/YVTN_repeat-like_dom_sf"/>
</dbReference>
<dbReference type="SUPFAM" id="SSF50978">
    <property type="entry name" value="WD40 repeat-like"/>
    <property type="match status" value="1"/>
</dbReference>
<evidence type="ECO:0000256" key="4">
    <source>
        <dbReference type="SAM" id="MobiDB-lite"/>
    </source>
</evidence>
<accession>A0A6A5R153</accession>
<evidence type="ECO:0008006" key="7">
    <source>
        <dbReference type="Google" id="ProtNLM"/>
    </source>
</evidence>
<evidence type="ECO:0000313" key="5">
    <source>
        <dbReference type="EMBL" id="KAF1920860.1"/>
    </source>
</evidence>
<dbReference type="Gene3D" id="2.130.10.10">
    <property type="entry name" value="YVTN repeat-like/Quinoprotein amine dehydrogenase"/>
    <property type="match status" value="1"/>
</dbReference>
<feature type="compositionally biased region" description="Acidic residues" evidence="4">
    <location>
        <begin position="42"/>
        <end position="81"/>
    </location>
</feature>
<feature type="region of interest" description="Disordered" evidence="4">
    <location>
        <begin position="633"/>
        <end position="658"/>
    </location>
</feature>
<feature type="region of interest" description="Disordered" evidence="4">
    <location>
        <begin position="1"/>
        <end position="84"/>
    </location>
</feature>
<feature type="region of interest" description="Disordered" evidence="4">
    <location>
        <begin position="181"/>
        <end position="202"/>
    </location>
</feature>
<evidence type="ECO:0000313" key="6">
    <source>
        <dbReference type="Proteomes" id="UP000800096"/>
    </source>
</evidence>
<sequence length="740" mass="82323">MSDDAPRRQSRAKQPSSYRFDQEYSFLDDESGSARSESQASDIDEPQEDGDDFMPDAEEEPEDDFEEDVIESSEPESEDYSASENERLVTLELNIVETNSDLTLGRSDVKRHKGQADRAPRSKVKVPIHITRGGGVAAKAVAASPLRTRGVADFTKAGGQEPILLTRDYWARQETLPVRNPSSLRRSFHESKKARAKDTSTTKQWYAETGRETFAKAQKSRQLRAEEATPYLSNSGAESLNVLCGPVDNPQVYTLKKLSYLNVAEPFKEKKNRRGWLFNLGSRIQDAQWATNEEGSIQYLAVAVEQRDKAGPHPKLLANPQAPAFSATEPFPASIQIWAFDSDQEGQLDISKQPRLQLVICTDWGAPKQFRWCPVDIEDGDQPVEEQDHVRVGTLAGIWSDGRVRIIDVSYPRSASKSNETHYLHLSQAAFDVAIPQTVCTCLKWLSGTTLAVGTAIGTLAIWTLTRPDTMATQQDSNPRPWFYQQISDTYILTVTSGWPSQPHFISITTADGFARLYDIRTPNADTTASIRGRTLCVTQDWHEQTQSFIAPDEHYMLKHNPIRRYYHNLYSMRAESIITRCAASPVHPGILIGGADGRVEASNPVGRIANYKIIPWQQTWFAHEWRGPVGNLVNKSKPTDPDPADMTDDNPPSDPSAVPRAFLHHPLVRITEGYKAFQPGIQHSVNSKKAANPEVGKGITIYEENSAVTVLAWNPNLKVGTWAVAGLGSGLLRVEDVGV</sequence>
<dbReference type="AlphaFoldDB" id="A0A6A5R153"/>
<dbReference type="InterPro" id="IPR036322">
    <property type="entry name" value="WD40_repeat_dom_sf"/>
</dbReference>
<dbReference type="GO" id="GO:0000127">
    <property type="term" value="C:transcription factor TFIIIC complex"/>
    <property type="evidence" value="ECO:0007669"/>
    <property type="project" value="TreeGrafter"/>
</dbReference>
<name>A0A6A5R153_AMPQU</name>
<dbReference type="OrthoDB" id="4703at2759"/>
<evidence type="ECO:0000256" key="1">
    <source>
        <dbReference type="ARBA" id="ARBA00004123"/>
    </source>
</evidence>
<dbReference type="PANTHER" id="PTHR15052:SF2">
    <property type="entry name" value="GENERAL TRANSCRIPTION FACTOR 3C POLYPEPTIDE 2"/>
    <property type="match status" value="1"/>
</dbReference>
<organism evidence="5 6">
    <name type="scientific">Ampelomyces quisqualis</name>
    <name type="common">Powdery mildew agent</name>
    <dbReference type="NCBI Taxonomy" id="50730"/>
    <lineage>
        <taxon>Eukaryota</taxon>
        <taxon>Fungi</taxon>
        <taxon>Dikarya</taxon>
        <taxon>Ascomycota</taxon>
        <taxon>Pezizomycotina</taxon>
        <taxon>Dothideomycetes</taxon>
        <taxon>Pleosporomycetidae</taxon>
        <taxon>Pleosporales</taxon>
        <taxon>Pleosporineae</taxon>
        <taxon>Phaeosphaeriaceae</taxon>
        <taxon>Ampelomyces</taxon>
    </lineage>
</organism>
<dbReference type="PANTHER" id="PTHR15052">
    <property type="entry name" value="RNA POLYMERASE III TRANSCRIPTION INITIATION FACTOR COMPLEX SUBUNIT"/>
    <property type="match status" value="1"/>
</dbReference>
<keyword evidence="6" id="KW-1185">Reference proteome</keyword>
<keyword evidence="2" id="KW-0804">Transcription</keyword>
<feature type="compositionally biased region" description="Basic and acidic residues" evidence="4">
    <location>
        <begin position="187"/>
        <end position="200"/>
    </location>
</feature>
<comment type="subcellular location">
    <subcellularLocation>
        <location evidence="1">Nucleus</location>
    </subcellularLocation>
</comment>
<dbReference type="Proteomes" id="UP000800096">
    <property type="component" value="Unassembled WGS sequence"/>
</dbReference>
<evidence type="ECO:0000256" key="3">
    <source>
        <dbReference type="ARBA" id="ARBA00023242"/>
    </source>
</evidence>
<dbReference type="EMBL" id="ML979132">
    <property type="protein sequence ID" value="KAF1920860.1"/>
    <property type="molecule type" value="Genomic_DNA"/>
</dbReference>